<dbReference type="GO" id="GO:0016747">
    <property type="term" value="F:acyltransferase activity, transferring groups other than amino-acyl groups"/>
    <property type="evidence" value="ECO:0007669"/>
    <property type="project" value="InterPro"/>
</dbReference>
<dbReference type="PANTHER" id="PTHR43877:SF1">
    <property type="entry name" value="ACETYLTRANSFERASE"/>
    <property type="match status" value="1"/>
</dbReference>
<dbReference type="CDD" id="cd04301">
    <property type="entry name" value="NAT_SF"/>
    <property type="match status" value="1"/>
</dbReference>
<dbReference type="InterPro" id="IPR000182">
    <property type="entry name" value="GNAT_dom"/>
</dbReference>
<evidence type="ECO:0000259" key="3">
    <source>
        <dbReference type="PROSITE" id="PS51186"/>
    </source>
</evidence>
<dbReference type="InterPro" id="IPR050832">
    <property type="entry name" value="Bact_Acetyltransf"/>
</dbReference>
<dbReference type="RefSeq" id="WP_137476767.1">
    <property type="nucleotide sequence ID" value="NZ_SZZP01000002.1"/>
</dbReference>
<dbReference type="Proteomes" id="UP000305095">
    <property type="component" value="Unassembled WGS sequence"/>
</dbReference>
<evidence type="ECO:0000256" key="2">
    <source>
        <dbReference type="ARBA" id="ARBA00023315"/>
    </source>
</evidence>
<dbReference type="SUPFAM" id="SSF55729">
    <property type="entry name" value="Acyl-CoA N-acyltransferases (Nat)"/>
    <property type="match status" value="1"/>
</dbReference>
<accession>A0A4V6CY83</accession>
<dbReference type="PROSITE" id="PS51186">
    <property type="entry name" value="GNAT"/>
    <property type="match status" value="1"/>
</dbReference>
<dbReference type="PANTHER" id="PTHR43877">
    <property type="entry name" value="AMINOALKYLPHOSPHONATE N-ACETYLTRANSFERASE-RELATED-RELATED"/>
    <property type="match status" value="1"/>
</dbReference>
<proteinExistence type="predicted"/>
<gene>
    <name evidence="4" type="ORF">FDV58_03420</name>
</gene>
<dbReference type="EMBL" id="SZZP01000002">
    <property type="protein sequence ID" value="TKV83295.1"/>
    <property type="molecule type" value="Genomic_DNA"/>
</dbReference>
<evidence type="ECO:0000256" key="1">
    <source>
        <dbReference type="ARBA" id="ARBA00022679"/>
    </source>
</evidence>
<keyword evidence="1 4" id="KW-0808">Transferase</keyword>
<reference evidence="4 5" key="1">
    <citation type="submission" date="2019-05" db="EMBL/GenBank/DDBJ databases">
        <title>Draft Genome of Bradyrhizobium elkanii strain SEMIA 938, Used in Commercial Inoculants for Lupinus spp. in Brazil.</title>
        <authorList>
            <person name="Hungria M."/>
            <person name="Delamuta J.R.M."/>
            <person name="Ribeiro R.A."/>
            <person name="Nogueira M.A."/>
        </authorList>
    </citation>
    <scope>NUCLEOTIDE SEQUENCE [LARGE SCALE GENOMIC DNA]</scope>
    <source>
        <strain evidence="4 5">Semia 938</strain>
    </source>
</reference>
<dbReference type="Pfam" id="PF00583">
    <property type="entry name" value="Acetyltransf_1"/>
    <property type="match status" value="1"/>
</dbReference>
<dbReference type="Gene3D" id="3.40.630.30">
    <property type="match status" value="1"/>
</dbReference>
<comment type="caution">
    <text evidence="4">The sequence shown here is derived from an EMBL/GenBank/DDBJ whole genome shotgun (WGS) entry which is preliminary data.</text>
</comment>
<protein>
    <submittedName>
        <fullName evidence="4">GNAT family N-acetyltransferase</fullName>
    </submittedName>
</protein>
<dbReference type="InterPro" id="IPR016181">
    <property type="entry name" value="Acyl_CoA_acyltransferase"/>
</dbReference>
<feature type="domain" description="N-acetyltransferase" evidence="3">
    <location>
        <begin position="20"/>
        <end position="182"/>
    </location>
</feature>
<evidence type="ECO:0000313" key="5">
    <source>
        <dbReference type="Proteomes" id="UP000305095"/>
    </source>
</evidence>
<evidence type="ECO:0000313" key="4">
    <source>
        <dbReference type="EMBL" id="TKV83295.1"/>
    </source>
</evidence>
<keyword evidence="2" id="KW-0012">Acyltransferase</keyword>
<name>A0A4V6CY83_BRAEL</name>
<dbReference type="AlphaFoldDB" id="A0A4V6CY83"/>
<sequence>MRNTKMRSYPRRVNFESGDVEFRLMGPADEAVVLKFANALAVHDMLFLPRNIREPKVLSAWIKEIERGSIVSLLVVKDDIVVGCGTIVRDPMSWSAHVGEIRTVISAHVRGTGVGRALSNEAFDLALSMGLERLTAQMTSDQTRAIAIFEALGFRAEALLRDQVKDLQGKMHDIVVLGVNVTDVQKLEPGGSSAATD</sequence>
<organism evidence="4 5">
    <name type="scientific">Bradyrhizobium elkanii</name>
    <dbReference type="NCBI Taxonomy" id="29448"/>
    <lineage>
        <taxon>Bacteria</taxon>
        <taxon>Pseudomonadati</taxon>
        <taxon>Pseudomonadota</taxon>
        <taxon>Alphaproteobacteria</taxon>
        <taxon>Hyphomicrobiales</taxon>
        <taxon>Nitrobacteraceae</taxon>
        <taxon>Bradyrhizobium</taxon>
    </lineage>
</organism>